<proteinExistence type="predicted"/>
<sequence>MLIKVTLCDEVKAGKGPIGSLGRVEVSFEEDHICFRRYDFRGATVHPSGMVTPARIRDADWKAVRPEIRTTQGETLFVPHDQAADLEAFCHRHGIARRSRPDTWDDLLEPFLDTSFDPEHERATLERLREAGFPPDEVTRIRRRLAPLMLAYNFDAMVWEWTFLGLFDLLTAANAPIVEPGLQDALGDPVTFYDWTMEVAERHR</sequence>
<keyword evidence="2" id="KW-1185">Reference proteome</keyword>
<name>A0A1I5BVG8_9ACTN</name>
<reference evidence="1 2" key="1">
    <citation type="submission" date="2016-10" db="EMBL/GenBank/DDBJ databases">
        <authorList>
            <person name="de Groot N.N."/>
        </authorList>
    </citation>
    <scope>NUCLEOTIDE SEQUENCE [LARGE SCALE GENOMIC DNA]</scope>
    <source>
        <strain evidence="1 2">DSM 43067</strain>
    </source>
</reference>
<dbReference type="AlphaFoldDB" id="A0A1I5BVG8"/>
<dbReference type="Proteomes" id="UP000183413">
    <property type="component" value="Unassembled WGS sequence"/>
</dbReference>
<evidence type="ECO:0000313" key="2">
    <source>
        <dbReference type="Proteomes" id="UP000183413"/>
    </source>
</evidence>
<accession>A0A1I5BVG8</accession>
<dbReference type="eggNOG" id="ENOG5032U6J">
    <property type="taxonomic scope" value="Bacteria"/>
</dbReference>
<organism evidence="1 2">
    <name type="scientific">Actinomadura madurae</name>
    <dbReference type="NCBI Taxonomy" id="1993"/>
    <lineage>
        <taxon>Bacteria</taxon>
        <taxon>Bacillati</taxon>
        <taxon>Actinomycetota</taxon>
        <taxon>Actinomycetes</taxon>
        <taxon>Streptosporangiales</taxon>
        <taxon>Thermomonosporaceae</taxon>
        <taxon>Actinomadura</taxon>
    </lineage>
</organism>
<protein>
    <submittedName>
        <fullName evidence="1">Uncharacterized protein</fullName>
    </submittedName>
</protein>
<gene>
    <name evidence="1" type="ORF">SAMN04489713_10344</name>
</gene>
<dbReference type="EMBL" id="FOVH01000003">
    <property type="protein sequence ID" value="SFN78809.1"/>
    <property type="molecule type" value="Genomic_DNA"/>
</dbReference>
<dbReference type="InParanoid" id="A0A1I5BVG8"/>
<evidence type="ECO:0000313" key="1">
    <source>
        <dbReference type="EMBL" id="SFN78809.1"/>
    </source>
</evidence>